<accession>A0AAD8J655</accession>
<gene>
    <name evidence="1" type="ORF">POM88_007759</name>
</gene>
<reference evidence="1" key="1">
    <citation type="submission" date="2023-02" db="EMBL/GenBank/DDBJ databases">
        <title>Genome of toxic invasive species Heracleum sosnowskyi carries increased number of genes despite the absence of recent whole-genome duplications.</title>
        <authorList>
            <person name="Schelkunov M."/>
            <person name="Shtratnikova V."/>
            <person name="Makarenko M."/>
            <person name="Klepikova A."/>
            <person name="Omelchenko D."/>
            <person name="Novikova G."/>
            <person name="Obukhova E."/>
            <person name="Bogdanov V."/>
            <person name="Penin A."/>
            <person name="Logacheva M."/>
        </authorList>
    </citation>
    <scope>NUCLEOTIDE SEQUENCE</scope>
    <source>
        <strain evidence="1">Hsosn_3</strain>
        <tissue evidence="1">Leaf</tissue>
    </source>
</reference>
<evidence type="ECO:0000313" key="2">
    <source>
        <dbReference type="Proteomes" id="UP001237642"/>
    </source>
</evidence>
<evidence type="ECO:0000313" key="1">
    <source>
        <dbReference type="EMBL" id="KAK1397896.1"/>
    </source>
</evidence>
<name>A0AAD8J655_9APIA</name>
<dbReference type="Proteomes" id="UP001237642">
    <property type="component" value="Unassembled WGS sequence"/>
</dbReference>
<dbReference type="AlphaFoldDB" id="A0AAD8J655"/>
<reference evidence="1" key="2">
    <citation type="submission" date="2023-05" db="EMBL/GenBank/DDBJ databases">
        <authorList>
            <person name="Schelkunov M.I."/>
        </authorList>
    </citation>
    <scope>NUCLEOTIDE SEQUENCE</scope>
    <source>
        <strain evidence="1">Hsosn_3</strain>
        <tissue evidence="1">Leaf</tissue>
    </source>
</reference>
<proteinExistence type="predicted"/>
<sequence length="278" mass="32451">MSSVFQLCPRFSKWRYYAEHEDFGARYGIQPNMMYLIFDVILVLENGKKPLLPAEWESFKELFSNSELDFAMLSSYPCLWGHTKQLGFYVALDNWCNPSKSEKGVRDIVINSLSSMRIFKTNWVKRLDKDIHLLKFSISIESIQKRTLSELQVEKDISHLAGRTVPKNATCRRFREMVALFKRLQMHLGLEVLYALPFQNYLHNQIFCFCETSFGTLELILFSSPFPDFIKPVINRHLISLPKLQQEDANKAVLRVADEYNLMGNINNLSKEVYIIKT</sequence>
<keyword evidence="2" id="KW-1185">Reference proteome</keyword>
<comment type="caution">
    <text evidence="1">The sequence shown here is derived from an EMBL/GenBank/DDBJ whole genome shotgun (WGS) entry which is preliminary data.</text>
</comment>
<organism evidence="1 2">
    <name type="scientific">Heracleum sosnowskyi</name>
    <dbReference type="NCBI Taxonomy" id="360622"/>
    <lineage>
        <taxon>Eukaryota</taxon>
        <taxon>Viridiplantae</taxon>
        <taxon>Streptophyta</taxon>
        <taxon>Embryophyta</taxon>
        <taxon>Tracheophyta</taxon>
        <taxon>Spermatophyta</taxon>
        <taxon>Magnoliopsida</taxon>
        <taxon>eudicotyledons</taxon>
        <taxon>Gunneridae</taxon>
        <taxon>Pentapetalae</taxon>
        <taxon>asterids</taxon>
        <taxon>campanulids</taxon>
        <taxon>Apiales</taxon>
        <taxon>Apiaceae</taxon>
        <taxon>Apioideae</taxon>
        <taxon>apioid superclade</taxon>
        <taxon>Tordylieae</taxon>
        <taxon>Tordyliinae</taxon>
        <taxon>Heracleum</taxon>
    </lineage>
</organism>
<dbReference type="EMBL" id="JAUIZM010000002">
    <property type="protein sequence ID" value="KAK1397896.1"/>
    <property type="molecule type" value="Genomic_DNA"/>
</dbReference>
<protein>
    <submittedName>
        <fullName evidence="1">Uncharacterized protein</fullName>
    </submittedName>
</protein>